<organism evidence="2 3">
    <name type="scientific">Trametes pubescens</name>
    <name type="common">White-rot fungus</name>
    <dbReference type="NCBI Taxonomy" id="154538"/>
    <lineage>
        <taxon>Eukaryota</taxon>
        <taxon>Fungi</taxon>
        <taxon>Dikarya</taxon>
        <taxon>Basidiomycota</taxon>
        <taxon>Agaricomycotina</taxon>
        <taxon>Agaricomycetes</taxon>
        <taxon>Polyporales</taxon>
        <taxon>Polyporaceae</taxon>
        <taxon>Trametes</taxon>
    </lineage>
</organism>
<dbReference type="Pfam" id="PF05032">
    <property type="entry name" value="Spo12"/>
    <property type="match status" value="1"/>
</dbReference>
<accession>A0A1M2VN87</accession>
<evidence type="ECO:0000313" key="2">
    <source>
        <dbReference type="EMBL" id="OJT09059.1"/>
    </source>
</evidence>
<feature type="compositionally biased region" description="Polar residues" evidence="1">
    <location>
        <begin position="1"/>
        <end position="10"/>
    </location>
</feature>
<dbReference type="AlphaFoldDB" id="A0A1M2VN87"/>
<dbReference type="Proteomes" id="UP000184267">
    <property type="component" value="Unassembled WGS sequence"/>
</dbReference>
<sequence>MVTPCSQKLNATKKKHFAKGAAKPMPSLFSQQESTGSESESDDVPVTQSTEAKVAEDENPF</sequence>
<dbReference type="InterPro" id="IPR007727">
    <property type="entry name" value="Spo12"/>
</dbReference>
<dbReference type="EMBL" id="MNAD01000987">
    <property type="protein sequence ID" value="OJT09059.1"/>
    <property type="molecule type" value="Genomic_DNA"/>
</dbReference>
<gene>
    <name evidence="2" type="ORF">TRAPUB_84</name>
</gene>
<reference evidence="2 3" key="1">
    <citation type="submission" date="2016-10" db="EMBL/GenBank/DDBJ databases">
        <title>Genome sequence of the basidiomycete white-rot fungus Trametes pubescens.</title>
        <authorList>
            <person name="Makela M.R."/>
            <person name="Granchi Z."/>
            <person name="Peng M."/>
            <person name="De Vries R.P."/>
            <person name="Grigoriev I."/>
            <person name="Riley R."/>
            <person name="Hilden K."/>
        </authorList>
    </citation>
    <scope>NUCLEOTIDE SEQUENCE [LARGE SCALE GENOMIC DNA]</scope>
    <source>
        <strain evidence="2 3">FBCC735</strain>
    </source>
</reference>
<proteinExistence type="predicted"/>
<keyword evidence="3" id="KW-1185">Reference proteome</keyword>
<dbReference type="STRING" id="154538.A0A1M2VN87"/>
<evidence type="ECO:0000256" key="1">
    <source>
        <dbReference type="SAM" id="MobiDB-lite"/>
    </source>
</evidence>
<name>A0A1M2VN87_TRAPU</name>
<evidence type="ECO:0000313" key="3">
    <source>
        <dbReference type="Proteomes" id="UP000184267"/>
    </source>
</evidence>
<feature type="region of interest" description="Disordered" evidence="1">
    <location>
        <begin position="1"/>
        <end position="61"/>
    </location>
</feature>
<comment type="caution">
    <text evidence="2">The sequence shown here is derived from an EMBL/GenBank/DDBJ whole genome shotgun (WGS) entry which is preliminary data.</text>
</comment>
<protein>
    <submittedName>
        <fullName evidence="2">Uncharacterized protein</fullName>
    </submittedName>
</protein>